<sequence>MTSSTLETGVTEAKQANLPMSTSVPQALLQEVTNLSFDTKTQNIHHDKSADKIISDAPDSDIQFDSRLKSVHFEDSQLAVAPPRKKKSKQETNESHVEENSISPPEETIAAESKCQTIGGLFKKDVHSQELQNFEISSTQEEQFSSEQLDSSAIISKDISIKDSNFESEQKIPFDDIKQPIPKLYDIIKEISGEELFETTPIIIESSSKFEVPKLSTLIQNQIIQESSKSEIISEDSVATFPISEHKQENFEDEQFGYIHFPDSEESPVSQEQDLSVSSEIKHEDNLGAESNFEYIKKSPDSTDYSSDIPEALFIPDVSLSNIKNEQSDKYLSTEETYPDFPSTSNIVSVEECQENKIVGESFHEKPVSDLPLLREGPEYDEDYIHYRRDSKLDEYSILQIDEEFEDGLRLVEETENLINEFCDIYPSECFSVSSNEIQNLNTKNNKHDSTYDSEYEWKLNEERHNSLNANFIENKAYKMDLDSAQSSNELKNELIINTVPPADDNSDVNKSIQEIRKSTSSLADISEISELVYEGEDNLVQSVEERDTIIENISNPVQSLSVLCKRASSVLESETSSEDVLYELTESNLHSLDSISDIENFNKETLDALNEASDDSLVASTHSSVSTQIAVFADTLLQDLTEELGVSLDSNITELSDEKSMPPDIPTSTTDEMEIITNYEIAETPTNLTMNVEIESETEEFVKNQHQKMEIDKDSFVAQDQAFEEGENLEQNADGNLDFIEAGEVEDLSKQEDIGQIEGGRESQNQDLDSSEQKDLKTDEIGNADLSVSELIQETEIQMTKVLEYISDLQISDAHEYPDIPESGMIKEIEKDTIIEKKKKKQNIYIYMILILNIP</sequence>
<proteinExistence type="predicted"/>
<reference evidence="2 3" key="1">
    <citation type="submission" date="2021-06" db="EMBL/GenBank/DDBJ databases">
        <title>Caerostris extrusa draft genome.</title>
        <authorList>
            <person name="Kono N."/>
            <person name="Arakawa K."/>
        </authorList>
    </citation>
    <scope>NUCLEOTIDE SEQUENCE [LARGE SCALE GENOMIC DNA]</scope>
</reference>
<evidence type="ECO:0000313" key="3">
    <source>
        <dbReference type="Proteomes" id="UP001054945"/>
    </source>
</evidence>
<feature type="compositionally biased region" description="Basic and acidic residues" evidence="1">
    <location>
        <begin position="89"/>
        <end position="99"/>
    </location>
</feature>
<gene>
    <name evidence="2" type="primary">Rnf31_0</name>
    <name evidence="2" type="ORF">CEXT_435891</name>
</gene>
<evidence type="ECO:0000256" key="1">
    <source>
        <dbReference type="SAM" id="MobiDB-lite"/>
    </source>
</evidence>
<comment type="caution">
    <text evidence="2">The sequence shown here is derived from an EMBL/GenBank/DDBJ whole genome shotgun (WGS) entry which is preliminary data.</text>
</comment>
<feature type="region of interest" description="Disordered" evidence="1">
    <location>
        <begin position="758"/>
        <end position="777"/>
    </location>
</feature>
<keyword evidence="2" id="KW-0808">Transferase</keyword>
<evidence type="ECO:0000313" key="2">
    <source>
        <dbReference type="EMBL" id="GIY59794.1"/>
    </source>
</evidence>
<keyword evidence="3" id="KW-1185">Reference proteome</keyword>
<feature type="region of interest" description="Disordered" evidence="1">
    <location>
        <begin position="1"/>
        <end position="20"/>
    </location>
</feature>
<dbReference type="GO" id="GO:0016740">
    <property type="term" value="F:transferase activity"/>
    <property type="evidence" value="ECO:0007669"/>
    <property type="project" value="UniProtKB-KW"/>
</dbReference>
<feature type="region of interest" description="Disordered" evidence="1">
    <location>
        <begin position="75"/>
        <end position="108"/>
    </location>
</feature>
<organism evidence="2 3">
    <name type="scientific">Caerostris extrusa</name>
    <name type="common">Bark spider</name>
    <name type="synonym">Caerostris bankana</name>
    <dbReference type="NCBI Taxonomy" id="172846"/>
    <lineage>
        <taxon>Eukaryota</taxon>
        <taxon>Metazoa</taxon>
        <taxon>Ecdysozoa</taxon>
        <taxon>Arthropoda</taxon>
        <taxon>Chelicerata</taxon>
        <taxon>Arachnida</taxon>
        <taxon>Araneae</taxon>
        <taxon>Araneomorphae</taxon>
        <taxon>Entelegynae</taxon>
        <taxon>Araneoidea</taxon>
        <taxon>Araneidae</taxon>
        <taxon>Caerostris</taxon>
    </lineage>
</organism>
<dbReference type="AlphaFoldDB" id="A0AAV4UQF4"/>
<accession>A0AAV4UQF4</accession>
<protein>
    <submittedName>
        <fullName evidence="2">RBR-type E3 ubiquitin transferase</fullName>
    </submittedName>
</protein>
<name>A0AAV4UQF4_CAEEX</name>
<dbReference type="EMBL" id="BPLR01013243">
    <property type="protein sequence ID" value="GIY59794.1"/>
    <property type="molecule type" value="Genomic_DNA"/>
</dbReference>
<dbReference type="Proteomes" id="UP001054945">
    <property type="component" value="Unassembled WGS sequence"/>
</dbReference>